<organism evidence="6 7">
    <name type="scientific">Hyphomonas jannaschiana VP2</name>
    <dbReference type="NCBI Taxonomy" id="1280952"/>
    <lineage>
        <taxon>Bacteria</taxon>
        <taxon>Pseudomonadati</taxon>
        <taxon>Pseudomonadota</taxon>
        <taxon>Alphaproteobacteria</taxon>
        <taxon>Hyphomonadales</taxon>
        <taxon>Hyphomonadaceae</taxon>
        <taxon>Hyphomonas</taxon>
    </lineage>
</organism>
<dbReference type="PATRIC" id="fig|1280952.3.peg.1632"/>
<dbReference type="CDD" id="cd03220">
    <property type="entry name" value="ABC_KpsT_Wzt"/>
    <property type="match status" value="1"/>
</dbReference>
<dbReference type="eggNOG" id="COG1134">
    <property type="taxonomic scope" value="Bacteria"/>
</dbReference>
<evidence type="ECO:0000313" key="6">
    <source>
        <dbReference type="EMBL" id="KCZ89266.1"/>
    </source>
</evidence>
<dbReference type="Proteomes" id="UP000024816">
    <property type="component" value="Unassembled WGS sequence"/>
</dbReference>
<dbReference type="InterPro" id="IPR050683">
    <property type="entry name" value="Bact_Polysacc_Export_ATP-bd"/>
</dbReference>
<keyword evidence="4" id="KW-0067">ATP-binding</keyword>
<dbReference type="GO" id="GO:0140359">
    <property type="term" value="F:ABC-type transporter activity"/>
    <property type="evidence" value="ECO:0007669"/>
    <property type="project" value="InterPro"/>
</dbReference>
<gene>
    <name evidence="6" type="ORF">HJA_08212</name>
</gene>
<keyword evidence="2" id="KW-0813">Transport</keyword>
<dbReference type="GO" id="GO:0005524">
    <property type="term" value="F:ATP binding"/>
    <property type="evidence" value="ECO:0007669"/>
    <property type="project" value="UniProtKB-KW"/>
</dbReference>
<dbReference type="STRING" id="1280952.HJA_08212"/>
<dbReference type="InterPro" id="IPR015860">
    <property type="entry name" value="ABC_transpr_TagH-like"/>
</dbReference>
<comment type="similarity">
    <text evidence="1">Belongs to the ABC transporter superfamily.</text>
</comment>
<evidence type="ECO:0000256" key="3">
    <source>
        <dbReference type="ARBA" id="ARBA00022741"/>
    </source>
</evidence>
<evidence type="ECO:0000313" key="7">
    <source>
        <dbReference type="Proteomes" id="UP000024816"/>
    </source>
</evidence>
<dbReference type="Gene3D" id="3.40.50.300">
    <property type="entry name" value="P-loop containing nucleotide triphosphate hydrolases"/>
    <property type="match status" value="1"/>
</dbReference>
<protein>
    <submittedName>
        <fullName evidence="6">ABC transporter-like protein</fullName>
    </submittedName>
</protein>
<evidence type="ECO:0000256" key="1">
    <source>
        <dbReference type="ARBA" id="ARBA00005417"/>
    </source>
</evidence>
<evidence type="ECO:0000256" key="4">
    <source>
        <dbReference type="ARBA" id="ARBA00022840"/>
    </source>
</evidence>
<dbReference type="GO" id="GO:0016020">
    <property type="term" value="C:membrane"/>
    <property type="evidence" value="ECO:0007669"/>
    <property type="project" value="InterPro"/>
</dbReference>
<dbReference type="SUPFAM" id="SSF52540">
    <property type="entry name" value="P-loop containing nucleoside triphosphate hydrolases"/>
    <property type="match status" value="1"/>
</dbReference>
<evidence type="ECO:0000256" key="2">
    <source>
        <dbReference type="ARBA" id="ARBA00022448"/>
    </source>
</evidence>
<name>A0A059FFE5_9PROT</name>
<sequence>MNKSDAPGTSPNASGLPAIPEGDDIFLRAENIGVKFEVSGNVREQGLSEHDPRLIWNRRHQLRGVKALSDISFDLKKGDRLAIIGRNGSGKTTLLQTLAGIISPSEGRLISRGNITSLININIGIQAEATGHRNITLRGLAAGYSRKEIEEKRQGIAEFSELGDFLNMPMDSYSAGMRMRLTFAIATAFSPEILILDEWLSAGDVAFKKRATDRMQEFVSQAGILILASHSHKLIMDNCATGIWLDGGRIRAAGPVADVLKAYEESMT</sequence>
<dbReference type="PROSITE" id="PS00211">
    <property type="entry name" value="ABC_TRANSPORTER_1"/>
    <property type="match status" value="1"/>
</dbReference>
<dbReference type="PANTHER" id="PTHR46743:SF2">
    <property type="entry name" value="TEICHOIC ACIDS EXPORT ATP-BINDING PROTEIN TAGH"/>
    <property type="match status" value="1"/>
</dbReference>
<dbReference type="InterPro" id="IPR027417">
    <property type="entry name" value="P-loop_NTPase"/>
</dbReference>
<comment type="caution">
    <text evidence="6">The sequence shown here is derived from an EMBL/GenBank/DDBJ whole genome shotgun (WGS) entry which is preliminary data.</text>
</comment>
<dbReference type="SMART" id="SM00382">
    <property type="entry name" value="AAA"/>
    <property type="match status" value="1"/>
</dbReference>
<dbReference type="InterPro" id="IPR017871">
    <property type="entry name" value="ABC_transporter-like_CS"/>
</dbReference>
<proteinExistence type="inferred from homology"/>
<dbReference type="PROSITE" id="PS50893">
    <property type="entry name" value="ABC_TRANSPORTER_2"/>
    <property type="match status" value="1"/>
</dbReference>
<dbReference type="EMBL" id="ARYJ01000004">
    <property type="protein sequence ID" value="KCZ89266.1"/>
    <property type="molecule type" value="Genomic_DNA"/>
</dbReference>
<dbReference type="GO" id="GO:0016887">
    <property type="term" value="F:ATP hydrolysis activity"/>
    <property type="evidence" value="ECO:0007669"/>
    <property type="project" value="InterPro"/>
</dbReference>
<feature type="domain" description="ABC transporter" evidence="5">
    <location>
        <begin position="42"/>
        <end position="268"/>
    </location>
</feature>
<dbReference type="InterPro" id="IPR003439">
    <property type="entry name" value="ABC_transporter-like_ATP-bd"/>
</dbReference>
<evidence type="ECO:0000259" key="5">
    <source>
        <dbReference type="PROSITE" id="PS50893"/>
    </source>
</evidence>
<dbReference type="PANTHER" id="PTHR46743">
    <property type="entry name" value="TEICHOIC ACIDS EXPORT ATP-BINDING PROTEIN TAGH"/>
    <property type="match status" value="1"/>
</dbReference>
<keyword evidence="3" id="KW-0547">Nucleotide-binding</keyword>
<dbReference type="OrthoDB" id="9778870at2"/>
<reference evidence="6 7" key="1">
    <citation type="journal article" date="2014" name="Antonie Van Leeuwenhoek">
        <title>Hyphomonas beringensis sp. nov. and Hyphomonas chukchiensis sp. nov., isolated from surface seawater of the Bering Sea and Chukchi Sea.</title>
        <authorList>
            <person name="Li C."/>
            <person name="Lai Q."/>
            <person name="Li G."/>
            <person name="Dong C."/>
            <person name="Wang J."/>
            <person name="Liao Y."/>
            <person name="Shao Z."/>
        </authorList>
    </citation>
    <scope>NUCLEOTIDE SEQUENCE [LARGE SCALE GENOMIC DNA]</scope>
    <source>
        <strain evidence="6 7">VP2</strain>
    </source>
</reference>
<dbReference type="AlphaFoldDB" id="A0A059FFE5"/>
<keyword evidence="7" id="KW-1185">Reference proteome</keyword>
<dbReference type="InterPro" id="IPR003593">
    <property type="entry name" value="AAA+_ATPase"/>
</dbReference>
<accession>A0A059FFE5</accession>
<dbReference type="RefSeq" id="WP_051597507.1">
    <property type="nucleotide sequence ID" value="NZ_ARYJ01000004.1"/>
</dbReference>
<dbReference type="Pfam" id="PF00005">
    <property type="entry name" value="ABC_tran"/>
    <property type="match status" value="1"/>
</dbReference>